<gene>
    <name evidence="1" type="ORF">UFOPK3772_03517</name>
</gene>
<dbReference type="EMBL" id="CAFBNE010000221">
    <property type="protein sequence ID" value="CAB4972783.1"/>
    <property type="molecule type" value="Genomic_DNA"/>
</dbReference>
<dbReference type="AlphaFoldDB" id="A0A6J7M2A8"/>
<sequence>MQPHEVLDRLDDVLASEDALGQRQVKAKLLVHLVAADLGHVVALRVEIEVVKEIARVLDGRRFARTQLAVDIEQCVLLAADVVLLERRHEGLVLAEALGDLLGRHAECLEQNGDRLLALPVDAHGYEVLLIDLELEPGTTARDDLRDVDVLVCHLVDGPLEVGTGRPDKLRHHDALGAVDDEGALVGHEREVTHEHGLGLDLASLVVHEFRGDEQRRRVGEVLVAALLHRVLRGLKAVVAEGQRHRAGEVLDRADLLEDLREAGRLRDLGIARGQHRLDARLPVGSAEQPVEAGSLQCQQIWRGEWLADLCE</sequence>
<protein>
    <submittedName>
        <fullName evidence="1">Unannotated protein</fullName>
    </submittedName>
</protein>
<name>A0A6J7M2A8_9ZZZZ</name>
<organism evidence="1">
    <name type="scientific">freshwater metagenome</name>
    <dbReference type="NCBI Taxonomy" id="449393"/>
    <lineage>
        <taxon>unclassified sequences</taxon>
        <taxon>metagenomes</taxon>
        <taxon>ecological metagenomes</taxon>
    </lineage>
</organism>
<reference evidence="1" key="1">
    <citation type="submission" date="2020-05" db="EMBL/GenBank/DDBJ databases">
        <authorList>
            <person name="Chiriac C."/>
            <person name="Salcher M."/>
            <person name="Ghai R."/>
            <person name="Kavagutti S V."/>
        </authorList>
    </citation>
    <scope>NUCLEOTIDE SEQUENCE</scope>
</reference>
<dbReference type="AntiFam" id="ANF00129">
    <property type="entry name" value="Shadow ORF (opposite rpoB)"/>
</dbReference>
<accession>A0A6J7M2A8</accession>
<evidence type="ECO:0000313" key="1">
    <source>
        <dbReference type="EMBL" id="CAB4972783.1"/>
    </source>
</evidence>
<proteinExistence type="predicted"/>